<keyword evidence="1" id="KW-0812">Transmembrane</keyword>
<keyword evidence="1" id="KW-1133">Transmembrane helix</keyword>
<protein>
    <submittedName>
        <fullName evidence="2">Uncharacterized protein</fullName>
    </submittedName>
</protein>
<reference evidence="2" key="1">
    <citation type="submission" date="2019-08" db="EMBL/GenBank/DDBJ databases">
        <title>The improved chromosome-level genome for the pearl oyster Pinctada fucata martensii using PacBio sequencing and Hi-C.</title>
        <authorList>
            <person name="Zheng Z."/>
        </authorList>
    </citation>
    <scope>NUCLEOTIDE SEQUENCE</scope>
    <source>
        <strain evidence="2">ZZ-2019</strain>
        <tissue evidence="2">Adductor muscle</tissue>
    </source>
</reference>
<keyword evidence="3" id="KW-1185">Reference proteome</keyword>
<sequence length="143" mass="15967">PPKFENIPNQIEVKDDETHGNMKLYDIIVSDPTNDSVCCTLQQTFPNTLNFELVVNGDKASVMTSKNAYFSASFVDSYFVKFCCQDVNYSTSAILQVKVKGEFQEEVVPLPGWFVTSLLISCVPIFALILSSCILLCYLLFGL</sequence>
<feature type="transmembrane region" description="Helical" evidence="1">
    <location>
        <begin position="113"/>
        <end position="141"/>
    </location>
</feature>
<accession>A0AA88Y806</accession>
<feature type="non-terminal residue" evidence="2">
    <location>
        <position position="1"/>
    </location>
</feature>
<proteinExistence type="predicted"/>
<gene>
    <name evidence="2" type="ORF">FSP39_022326</name>
</gene>
<comment type="caution">
    <text evidence="2">The sequence shown here is derived from an EMBL/GenBank/DDBJ whole genome shotgun (WGS) entry which is preliminary data.</text>
</comment>
<dbReference type="Proteomes" id="UP001186944">
    <property type="component" value="Unassembled WGS sequence"/>
</dbReference>
<name>A0AA88Y806_PINIB</name>
<evidence type="ECO:0000313" key="2">
    <source>
        <dbReference type="EMBL" id="KAK3093963.1"/>
    </source>
</evidence>
<organism evidence="2 3">
    <name type="scientific">Pinctada imbricata</name>
    <name type="common">Atlantic pearl-oyster</name>
    <name type="synonym">Pinctada martensii</name>
    <dbReference type="NCBI Taxonomy" id="66713"/>
    <lineage>
        <taxon>Eukaryota</taxon>
        <taxon>Metazoa</taxon>
        <taxon>Spiralia</taxon>
        <taxon>Lophotrochozoa</taxon>
        <taxon>Mollusca</taxon>
        <taxon>Bivalvia</taxon>
        <taxon>Autobranchia</taxon>
        <taxon>Pteriomorphia</taxon>
        <taxon>Pterioida</taxon>
        <taxon>Pterioidea</taxon>
        <taxon>Pteriidae</taxon>
        <taxon>Pinctada</taxon>
    </lineage>
</organism>
<evidence type="ECO:0000256" key="1">
    <source>
        <dbReference type="SAM" id="Phobius"/>
    </source>
</evidence>
<dbReference type="EMBL" id="VSWD01000009">
    <property type="protein sequence ID" value="KAK3093963.1"/>
    <property type="molecule type" value="Genomic_DNA"/>
</dbReference>
<dbReference type="AlphaFoldDB" id="A0AA88Y806"/>
<keyword evidence="1" id="KW-0472">Membrane</keyword>
<evidence type="ECO:0000313" key="3">
    <source>
        <dbReference type="Proteomes" id="UP001186944"/>
    </source>
</evidence>